<organism evidence="2 3">
    <name type="scientific">Micromonas commoda (strain RCC299 / NOUM17 / CCMP2709)</name>
    <name type="common">Picoplanktonic green alga</name>
    <dbReference type="NCBI Taxonomy" id="296587"/>
    <lineage>
        <taxon>Eukaryota</taxon>
        <taxon>Viridiplantae</taxon>
        <taxon>Chlorophyta</taxon>
        <taxon>Mamiellophyceae</taxon>
        <taxon>Mamiellales</taxon>
        <taxon>Mamiellaceae</taxon>
        <taxon>Micromonas</taxon>
    </lineage>
</organism>
<dbReference type="GeneID" id="8244543"/>
<proteinExistence type="predicted"/>
<evidence type="ECO:0008006" key="4">
    <source>
        <dbReference type="Google" id="ProtNLM"/>
    </source>
</evidence>
<evidence type="ECO:0000313" key="2">
    <source>
        <dbReference type="EMBL" id="ACO64514.1"/>
    </source>
</evidence>
<feature type="compositionally biased region" description="Basic and acidic residues" evidence="1">
    <location>
        <begin position="106"/>
        <end position="126"/>
    </location>
</feature>
<reference evidence="2 3" key="1">
    <citation type="journal article" date="2009" name="Science">
        <title>Green evolution and dynamic adaptations revealed by genomes of the marine picoeukaryotes Micromonas.</title>
        <authorList>
            <person name="Worden A.Z."/>
            <person name="Lee J.H."/>
            <person name="Mock T."/>
            <person name="Rouze P."/>
            <person name="Simmons M.P."/>
            <person name="Aerts A.L."/>
            <person name="Allen A.E."/>
            <person name="Cuvelier M.L."/>
            <person name="Derelle E."/>
            <person name="Everett M.V."/>
            <person name="Foulon E."/>
            <person name="Grimwood J."/>
            <person name="Gundlach H."/>
            <person name="Henrissat B."/>
            <person name="Napoli C."/>
            <person name="McDonald S.M."/>
            <person name="Parker M.S."/>
            <person name="Rombauts S."/>
            <person name="Salamov A."/>
            <person name="Von Dassow P."/>
            <person name="Badger J.H."/>
            <person name="Coutinho P.M."/>
            <person name="Demir E."/>
            <person name="Dubchak I."/>
            <person name="Gentemann C."/>
            <person name="Eikrem W."/>
            <person name="Gready J.E."/>
            <person name="John U."/>
            <person name="Lanier W."/>
            <person name="Lindquist E.A."/>
            <person name="Lucas S."/>
            <person name="Mayer K.F."/>
            <person name="Moreau H."/>
            <person name="Not F."/>
            <person name="Otillar R."/>
            <person name="Panaud O."/>
            <person name="Pangilinan J."/>
            <person name="Paulsen I."/>
            <person name="Piegu B."/>
            <person name="Poliakov A."/>
            <person name="Robbens S."/>
            <person name="Schmutz J."/>
            <person name="Toulza E."/>
            <person name="Wyss T."/>
            <person name="Zelensky A."/>
            <person name="Zhou K."/>
            <person name="Armbrust E.V."/>
            <person name="Bhattacharya D."/>
            <person name="Goodenough U.W."/>
            <person name="Van de Peer Y."/>
            <person name="Grigoriev I.V."/>
        </authorList>
    </citation>
    <scope>NUCLEOTIDE SEQUENCE [LARGE SCALE GENOMIC DNA]</scope>
    <source>
        <strain evidence="3">RCC299 / NOUM17</strain>
    </source>
</reference>
<dbReference type="InParanoid" id="C1E8H6"/>
<dbReference type="KEGG" id="mis:MICPUN_108457"/>
<dbReference type="CDD" id="cd17748">
    <property type="entry name" value="BRCT_DNA_ligase_like"/>
    <property type="match status" value="1"/>
</dbReference>
<feature type="region of interest" description="Disordered" evidence="1">
    <location>
        <begin position="99"/>
        <end position="126"/>
    </location>
</feature>
<protein>
    <recommendedName>
        <fullName evidence="4">PARP-type domain-containing protein</fullName>
    </recommendedName>
</protein>
<feature type="region of interest" description="Disordered" evidence="1">
    <location>
        <begin position="273"/>
        <end position="306"/>
    </location>
</feature>
<gene>
    <name evidence="2" type="ORF">MICPUN_108457</name>
</gene>
<evidence type="ECO:0000256" key="1">
    <source>
        <dbReference type="SAM" id="MobiDB-lite"/>
    </source>
</evidence>
<evidence type="ECO:0000313" key="3">
    <source>
        <dbReference type="Proteomes" id="UP000002009"/>
    </source>
</evidence>
<sequence length="306" mass="32878">MQEPMYIIQKPMSAKGKCVHCNMVFPDDELRLGFRETPAAIEKGPWKWSHVTCVPVDRWDTAEDVYGEVDEIPGVATTEGASRTVRLAHSNARANAMRRATATAQHEAEKVAEKEREASRKAAEKAKAKAEKDAAKEAAKIVKAEAKAAEAKAKAEAKAEAKVKAQTAVNTAAKALDFDSPQKTAGASRIKNKCVVLVGTLHGMSRADAKTAITAAGGHWRDTITCKTELIVLGLSKPSALEKAEETAEQKQIDTITGNELLEEFRLAGVSDVKAPAKPAKKKREDGEVQGVTRGGKTRRTSLPAA</sequence>
<dbReference type="RefSeq" id="XP_002503256.1">
    <property type="nucleotide sequence ID" value="XM_002503210.1"/>
</dbReference>
<dbReference type="InterPro" id="IPR036420">
    <property type="entry name" value="BRCT_dom_sf"/>
</dbReference>
<dbReference type="SUPFAM" id="SSF57716">
    <property type="entry name" value="Glucocorticoid receptor-like (DNA-binding domain)"/>
    <property type="match status" value="1"/>
</dbReference>
<dbReference type="Proteomes" id="UP000002009">
    <property type="component" value="Chromosome 6"/>
</dbReference>
<dbReference type="AlphaFoldDB" id="C1E8H6"/>
<dbReference type="EMBL" id="CP001327">
    <property type="protein sequence ID" value="ACO64514.1"/>
    <property type="molecule type" value="Genomic_DNA"/>
</dbReference>
<dbReference type="Gene3D" id="3.40.50.10190">
    <property type="entry name" value="BRCT domain"/>
    <property type="match status" value="1"/>
</dbReference>
<accession>C1E8H6</accession>
<name>C1E8H6_MICCC</name>
<keyword evidence="3" id="KW-1185">Reference proteome</keyword>
<dbReference type="SUPFAM" id="SSF52113">
    <property type="entry name" value="BRCT domain"/>
    <property type="match status" value="1"/>
</dbReference>